<evidence type="ECO:0000256" key="8">
    <source>
        <dbReference type="ARBA" id="ARBA00023136"/>
    </source>
</evidence>
<keyword evidence="8 9" id="KW-0472">Membrane</keyword>
<accession>A0A5A5U1C6</accession>
<feature type="transmembrane region" description="Helical" evidence="9">
    <location>
        <begin position="166"/>
        <end position="185"/>
    </location>
</feature>
<evidence type="ECO:0000256" key="4">
    <source>
        <dbReference type="ARBA" id="ARBA00022597"/>
    </source>
</evidence>
<dbReference type="InterPro" id="IPR039672">
    <property type="entry name" value="MFS_2"/>
</dbReference>
<dbReference type="RefSeq" id="WP_149334214.1">
    <property type="nucleotide sequence ID" value="NZ_BJJW01000006.1"/>
</dbReference>
<organism evidence="10 11">
    <name type="scientific">Leuconostoc citreum</name>
    <dbReference type="NCBI Taxonomy" id="33964"/>
    <lineage>
        <taxon>Bacteria</taxon>
        <taxon>Bacillati</taxon>
        <taxon>Bacillota</taxon>
        <taxon>Bacilli</taxon>
        <taxon>Lactobacillales</taxon>
        <taxon>Lactobacillaceae</taxon>
        <taxon>Leuconostoc</taxon>
    </lineage>
</organism>
<evidence type="ECO:0000256" key="6">
    <source>
        <dbReference type="ARBA" id="ARBA00022847"/>
    </source>
</evidence>
<feature type="transmembrane region" description="Helical" evidence="9">
    <location>
        <begin position="116"/>
        <end position="134"/>
    </location>
</feature>
<feature type="transmembrane region" description="Helical" evidence="9">
    <location>
        <begin position="385"/>
        <end position="406"/>
    </location>
</feature>
<evidence type="ECO:0000256" key="2">
    <source>
        <dbReference type="ARBA" id="ARBA00022448"/>
    </source>
</evidence>
<comment type="caution">
    <text evidence="10">The sequence shown here is derived from an EMBL/GenBank/DDBJ whole genome shotgun (WGS) entry which is preliminary data.</text>
</comment>
<dbReference type="InterPro" id="IPR036259">
    <property type="entry name" value="MFS_trans_sf"/>
</dbReference>
<dbReference type="Pfam" id="PF13347">
    <property type="entry name" value="MFS_2"/>
    <property type="match status" value="1"/>
</dbReference>
<dbReference type="GO" id="GO:0015293">
    <property type="term" value="F:symporter activity"/>
    <property type="evidence" value="ECO:0007669"/>
    <property type="project" value="UniProtKB-KW"/>
</dbReference>
<dbReference type="CDD" id="cd17332">
    <property type="entry name" value="MFS_MelB_like"/>
    <property type="match status" value="1"/>
</dbReference>
<dbReference type="GO" id="GO:0006814">
    <property type="term" value="P:sodium ion transport"/>
    <property type="evidence" value="ECO:0007669"/>
    <property type="project" value="InterPro"/>
</dbReference>
<feature type="transmembrane region" description="Helical" evidence="9">
    <location>
        <begin position="426"/>
        <end position="445"/>
    </location>
</feature>
<keyword evidence="7 9" id="KW-1133">Transmembrane helix</keyword>
<dbReference type="Proteomes" id="UP000323274">
    <property type="component" value="Unassembled WGS sequence"/>
</dbReference>
<evidence type="ECO:0000313" key="11">
    <source>
        <dbReference type="Proteomes" id="UP000323274"/>
    </source>
</evidence>
<dbReference type="PROSITE" id="PS00872">
    <property type="entry name" value="NA_GALACTOSIDE_SYMP"/>
    <property type="match status" value="1"/>
</dbReference>
<evidence type="ECO:0000256" key="5">
    <source>
        <dbReference type="ARBA" id="ARBA00022692"/>
    </source>
</evidence>
<dbReference type="PANTHER" id="PTHR11328">
    <property type="entry name" value="MAJOR FACILITATOR SUPERFAMILY DOMAIN-CONTAINING PROTEIN"/>
    <property type="match status" value="1"/>
</dbReference>
<dbReference type="AlphaFoldDB" id="A0A5A5U1C6"/>
<feature type="transmembrane region" description="Helical" evidence="9">
    <location>
        <begin position="284"/>
        <end position="305"/>
    </location>
</feature>
<feature type="transmembrane region" description="Helical" evidence="9">
    <location>
        <begin position="12"/>
        <end position="34"/>
    </location>
</feature>
<sequence length="468" mass="51468">MQAKNWKQRISYALGAFGHDSYYVTLSTYFILFVSSSMFDGLPNESALIGIVTSLVVGIRLVETFFDPLIGNVIDNTETKYGKFKPWLIVGGLVSSLALLAIFTNFGGLAEHNQTLFIVLFVIVFIILDAFYSFKDIAYWSMIPAITTDTTEREKLGTVARFGSSLGANGTTMLVVPITTFFTYLATGRHEQGAAGWFWFAMIVALVSFGTAAITAWGTKENESIIRQKAPKVKTTDVFKAILKNDQLMWLALSYIAYALAYVATTGVLYLFYKFVLGQPGSFWMVGLIGTITGFVAVPLFPWLAKTITRRWVYIGSIVMQLVAYMLFIFGAKSAIIVIIATILFYFPYQLVFLSALMTITDAVEYGQLKNGVRNEAVTLSIRPLLDKIAGAFSNGIVGFITVAAGMTGHATAASVSAHGINTFNMLAFLLPGALMLFAAVIFAWRVKLTEKMHNQIVEELKANLTAK</sequence>
<name>A0A5A5U1C6_LEUCI</name>
<feature type="transmembrane region" description="Helical" evidence="9">
    <location>
        <begin position="312"/>
        <end position="330"/>
    </location>
</feature>
<dbReference type="GO" id="GO:0008643">
    <property type="term" value="P:carbohydrate transport"/>
    <property type="evidence" value="ECO:0007669"/>
    <property type="project" value="InterPro"/>
</dbReference>
<keyword evidence="6" id="KW-0769">Symport</keyword>
<dbReference type="PANTHER" id="PTHR11328:SF36">
    <property type="entry name" value="MELIBIOSE PERMEASE"/>
    <property type="match status" value="1"/>
</dbReference>
<protein>
    <submittedName>
        <fullName evidence="10">Sodium:solute symporter</fullName>
    </submittedName>
</protein>
<reference evidence="10 11" key="1">
    <citation type="submission" date="2019-04" db="EMBL/GenBank/DDBJ databases">
        <title>A pseudo-fructophilic Leuconostoc citreum strain F192-5 isolated from peel of satsuma mandarin: the first report for isolation and characterization of strain-dependent fructophilic-like characteristics.</title>
        <authorList>
            <person name="Maeno S."/>
            <person name="Tanizawa Y."/>
            <person name="Kajikawa A."/>
            <person name="Kanesaki Y."/>
            <person name="Kubota E."/>
            <person name="Arita M."/>
            <person name="Leon D."/>
            <person name="Endo A."/>
        </authorList>
    </citation>
    <scope>NUCLEOTIDE SEQUENCE [LARGE SCALE GENOMIC DNA]</scope>
    <source>
        <strain evidence="10 11">F192-5</strain>
    </source>
</reference>
<evidence type="ECO:0000256" key="1">
    <source>
        <dbReference type="ARBA" id="ARBA00004651"/>
    </source>
</evidence>
<keyword evidence="5 9" id="KW-0812">Transmembrane</keyword>
<keyword evidence="2" id="KW-0813">Transport</keyword>
<evidence type="ECO:0000256" key="9">
    <source>
        <dbReference type="SAM" id="Phobius"/>
    </source>
</evidence>
<evidence type="ECO:0000256" key="3">
    <source>
        <dbReference type="ARBA" id="ARBA00022475"/>
    </source>
</evidence>
<feature type="transmembrane region" description="Helical" evidence="9">
    <location>
        <begin position="248"/>
        <end position="272"/>
    </location>
</feature>
<dbReference type="Gene3D" id="1.20.1250.20">
    <property type="entry name" value="MFS general substrate transporter like domains"/>
    <property type="match status" value="1"/>
</dbReference>
<dbReference type="InterPro" id="IPR001927">
    <property type="entry name" value="Na/Gal_symport"/>
</dbReference>
<feature type="transmembrane region" description="Helical" evidence="9">
    <location>
        <begin position="87"/>
        <end position="110"/>
    </location>
</feature>
<dbReference type="SUPFAM" id="SSF103473">
    <property type="entry name" value="MFS general substrate transporter"/>
    <property type="match status" value="1"/>
</dbReference>
<feature type="transmembrane region" description="Helical" evidence="9">
    <location>
        <begin position="46"/>
        <end position="66"/>
    </location>
</feature>
<evidence type="ECO:0000313" key="10">
    <source>
        <dbReference type="EMBL" id="GDZ83643.1"/>
    </source>
</evidence>
<feature type="transmembrane region" description="Helical" evidence="9">
    <location>
        <begin position="336"/>
        <end position="364"/>
    </location>
</feature>
<dbReference type="InterPro" id="IPR018043">
    <property type="entry name" value="Na/Gal_symport_CS"/>
</dbReference>
<evidence type="ECO:0000256" key="7">
    <source>
        <dbReference type="ARBA" id="ARBA00022989"/>
    </source>
</evidence>
<dbReference type="EMBL" id="BJJW01000006">
    <property type="protein sequence ID" value="GDZ83643.1"/>
    <property type="molecule type" value="Genomic_DNA"/>
</dbReference>
<dbReference type="GO" id="GO:0005886">
    <property type="term" value="C:plasma membrane"/>
    <property type="evidence" value="ECO:0007669"/>
    <property type="project" value="UniProtKB-SubCell"/>
</dbReference>
<keyword evidence="4" id="KW-0762">Sugar transport</keyword>
<dbReference type="NCBIfam" id="TIGR00792">
    <property type="entry name" value="gph"/>
    <property type="match status" value="1"/>
</dbReference>
<keyword evidence="3" id="KW-1003">Cell membrane</keyword>
<gene>
    <name evidence="10" type="primary">galP</name>
    <name evidence="10" type="ORF">LCIT_08850</name>
</gene>
<proteinExistence type="predicted"/>
<feature type="transmembrane region" description="Helical" evidence="9">
    <location>
        <begin position="197"/>
        <end position="219"/>
    </location>
</feature>
<comment type="subcellular location">
    <subcellularLocation>
        <location evidence="1">Cell membrane</location>
        <topology evidence="1">Multi-pass membrane protein</topology>
    </subcellularLocation>
</comment>